<reference evidence="2 3" key="1">
    <citation type="journal article" date="2023" name="Commun. Biol.">
        <title>Genome analysis of Parmales, the sister group of diatoms, reveals the evolutionary specialization of diatoms from phago-mixotrophs to photoautotrophs.</title>
        <authorList>
            <person name="Ban H."/>
            <person name="Sato S."/>
            <person name="Yoshikawa S."/>
            <person name="Yamada K."/>
            <person name="Nakamura Y."/>
            <person name="Ichinomiya M."/>
            <person name="Sato N."/>
            <person name="Blanc-Mathieu R."/>
            <person name="Endo H."/>
            <person name="Kuwata A."/>
            <person name="Ogata H."/>
        </authorList>
    </citation>
    <scope>NUCLEOTIDE SEQUENCE [LARGE SCALE GENOMIC DNA]</scope>
</reference>
<dbReference type="Proteomes" id="UP001165060">
    <property type="component" value="Unassembled WGS sequence"/>
</dbReference>
<organism evidence="2 3">
    <name type="scientific">Tetraparma gracilis</name>
    <dbReference type="NCBI Taxonomy" id="2962635"/>
    <lineage>
        <taxon>Eukaryota</taxon>
        <taxon>Sar</taxon>
        <taxon>Stramenopiles</taxon>
        <taxon>Ochrophyta</taxon>
        <taxon>Bolidophyceae</taxon>
        <taxon>Parmales</taxon>
        <taxon>Triparmaceae</taxon>
        <taxon>Tetraparma</taxon>
    </lineage>
</organism>
<dbReference type="Pfam" id="PF13410">
    <property type="entry name" value="GST_C_2"/>
    <property type="match status" value="1"/>
</dbReference>
<name>A0ABQ6MUR4_9STRA</name>
<accession>A0ABQ6MUR4</accession>
<comment type="caution">
    <text evidence="2">The sequence shown here is derived from an EMBL/GenBank/DDBJ whole genome shotgun (WGS) entry which is preliminary data.</text>
</comment>
<evidence type="ECO:0000256" key="1">
    <source>
        <dbReference type="SAM" id="MobiDB-lite"/>
    </source>
</evidence>
<evidence type="ECO:0000313" key="3">
    <source>
        <dbReference type="Proteomes" id="UP001165060"/>
    </source>
</evidence>
<gene>
    <name evidence="2" type="ORF">TeGR_g5004</name>
</gene>
<dbReference type="EMBL" id="BRYB01006116">
    <property type="protein sequence ID" value="GMI33691.1"/>
    <property type="molecule type" value="Genomic_DNA"/>
</dbReference>
<proteinExistence type="predicted"/>
<dbReference type="SUPFAM" id="SSF47616">
    <property type="entry name" value="GST C-terminal domain-like"/>
    <property type="match status" value="1"/>
</dbReference>
<keyword evidence="3" id="KW-1185">Reference proteome</keyword>
<sequence>MHQITRAHDLYISSPNSSHPKRNLHTQACLYIPPPSPGARRGVPAALRAVLLADLFSSLSLLEALLLPGPGFCLGRAHPGPTLADFSLFPTLLYCKHYLDEVFGFDVSSPPEAPPAPDVPWLWRGLPRLHRVHAACAVGGFMERGGGELLRALDCERLNDCVRRIREDVRVNGGGLKWDNCEEPGGVGAGAS</sequence>
<evidence type="ECO:0008006" key="4">
    <source>
        <dbReference type="Google" id="ProtNLM"/>
    </source>
</evidence>
<dbReference type="InterPro" id="IPR036282">
    <property type="entry name" value="Glutathione-S-Trfase_C_sf"/>
</dbReference>
<evidence type="ECO:0000313" key="2">
    <source>
        <dbReference type="EMBL" id="GMI33691.1"/>
    </source>
</evidence>
<feature type="region of interest" description="Disordered" evidence="1">
    <location>
        <begin position="1"/>
        <end position="20"/>
    </location>
</feature>
<protein>
    <recommendedName>
        <fullName evidence="4">GST C-terminal domain-containing protein</fullName>
    </recommendedName>
</protein>